<organism evidence="1 2">
    <name type="scientific">Clonorchis sinensis</name>
    <name type="common">Chinese liver fluke</name>
    <dbReference type="NCBI Taxonomy" id="79923"/>
    <lineage>
        <taxon>Eukaryota</taxon>
        <taxon>Metazoa</taxon>
        <taxon>Spiralia</taxon>
        <taxon>Lophotrochozoa</taxon>
        <taxon>Platyhelminthes</taxon>
        <taxon>Trematoda</taxon>
        <taxon>Digenea</taxon>
        <taxon>Opisthorchiida</taxon>
        <taxon>Opisthorchiata</taxon>
        <taxon>Opisthorchiidae</taxon>
        <taxon>Clonorchis</taxon>
    </lineage>
</organism>
<feature type="non-terminal residue" evidence="1">
    <location>
        <position position="63"/>
    </location>
</feature>
<comment type="caution">
    <text evidence="1">The sequence shown here is derived from an EMBL/GenBank/DDBJ whole genome shotgun (WGS) entry which is preliminary data.</text>
</comment>
<proteinExistence type="predicted"/>
<gene>
    <name evidence="1" type="ORF">CSKR_200628</name>
</gene>
<dbReference type="AlphaFoldDB" id="A0A8T1MG17"/>
<name>A0A8T1MG17_CLOSI</name>
<dbReference type="EMBL" id="NIRI02000042">
    <property type="protein sequence ID" value="KAG5447908.1"/>
    <property type="molecule type" value="Genomic_DNA"/>
</dbReference>
<protein>
    <submittedName>
        <fullName evidence="1">Uncharacterized protein</fullName>
    </submittedName>
</protein>
<sequence>DWGNLGKDTQSSPEVEEFLMCIKRYRETLIGAKENAEDKVVLATNEEIALVNKLKNPSELQTV</sequence>
<keyword evidence="2" id="KW-1185">Reference proteome</keyword>
<evidence type="ECO:0000313" key="2">
    <source>
        <dbReference type="Proteomes" id="UP000286415"/>
    </source>
</evidence>
<evidence type="ECO:0000313" key="1">
    <source>
        <dbReference type="EMBL" id="KAG5447908.1"/>
    </source>
</evidence>
<dbReference type="Proteomes" id="UP000286415">
    <property type="component" value="Unassembled WGS sequence"/>
</dbReference>
<reference evidence="1 2" key="2">
    <citation type="journal article" date="2021" name="Genomics">
        <title>High-quality reference genome for Clonorchis sinensis.</title>
        <authorList>
            <person name="Young N.D."/>
            <person name="Stroehlein A.J."/>
            <person name="Kinkar L."/>
            <person name="Wang T."/>
            <person name="Sohn W.M."/>
            <person name="Chang B.C.H."/>
            <person name="Kaur P."/>
            <person name="Weisz D."/>
            <person name="Dudchenko O."/>
            <person name="Aiden E.L."/>
            <person name="Korhonen P.K."/>
            <person name="Gasser R.B."/>
        </authorList>
    </citation>
    <scope>NUCLEOTIDE SEQUENCE [LARGE SCALE GENOMIC DNA]</scope>
    <source>
        <strain evidence="1">Cs-k2</strain>
    </source>
</reference>
<reference evidence="1 2" key="1">
    <citation type="journal article" date="2018" name="Biotechnol. Adv.">
        <title>Improved genomic resources and new bioinformatic workflow for the carcinogenic parasite Clonorchis sinensis: Biotechnological implications.</title>
        <authorList>
            <person name="Wang D."/>
            <person name="Korhonen P.K."/>
            <person name="Gasser R.B."/>
            <person name="Young N.D."/>
        </authorList>
    </citation>
    <scope>NUCLEOTIDE SEQUENCE [LARGE SCALE GENOMIC DNA]</scope>
    <source>
        <strain evidence="1">Cs-k2</strain>
    </source>
</reference>
<accession>A0A8T1MG17</accession>
<feature type="non-terminal residue" evidence="1">
    <location>
        <position position="1"/>
    </location>
</feature>
<dbReference type="OrthoDB" id="286107at2759"/>